<evidence type="ECO:0000313" key="5">
    <source>
        <dbReference type="EMBL" id="TDY62892.1"/>
    </source>
</evidence>
<dbReference type="PANTHER" id="PTHR33204:SF29">
    <property type="entry name" value="TRANSCRIPTIONAL REGULATOR"/>
    <property type="match status" value="1"/>
</dbReference>
<dbReference type="RefSeq" id="WP_133956508.1">
    <property type="nucleotide sequence ID" value="NZ_SORI01000003.1"/>
</dbReference>
<dbReference type="InterPro" id="IPR036390">
    <property type="entry name" value="WH_DNA-bd_sf"/>
</dbReference>
<dbReference type="Gene3D" id="1.10.10.10">
    <property type="entry name" value="Winged helix-like DNA-binding domain superfamily/Winged helix DNA-binding domain"/>
    <property type="match status" value="1"/>
</dbReference>
<dbReference type="Pfam" id="PF01638">
    <property type="entry name" value="HxlR"/>
    <property type="match status" value="1"/>
</dbReference>
<gene>
    <name evidence="5" type="ORF">C8D99_103112</name>
</gene>
<accession>A0A4R8MEX7</accession>
<name>A0A4R8MEX7_9BACT</name>
<protein>
    <submittedName>
        <fullName evidence="5">HxlR family transcriptional regulator</fullName>
    </submittedName>
</protein>
<dbReference type="AlphaFoldDB" id="A0A4R8MEX7"/>
<evidence type="ECO:0000256" key="3">
    <source>
        <dbReference type="ARBA" id="ARBA00023163"/>
    </source>
</evidence>
<sequence length="122" mass="13411">MGGKCPIESTLSLINGKWKLLILKELSQGAVRYGKLGAAIPAVSAKVLTQQLRELEEDGLIVRTVYAEVPPRVEYSLSDMGTSIFSVFKELRRWGLEDDGLVRGECSFCGQCIPVHGREKGD</sequence>
<dbReference type="PROSITE" id="PS51118">
    <property type="entry name" value="HTH_HXLR"/>
    <property type="match status" value="1"/>
</dbReference>
<organism evidence="5 6">
    <name type="scientific">Aminivibrio pyruvatiphilus</name>
    <dbReference type="NCBI Taxonomy" id="1005740"/>
    <lineage>
        <taxon>Bacteria</taxon>
        <taxon>Thermotogati</taxon>
        <taxon>Synergistota</taxon>
        <taxon>Synergistia</taxon>
        <taxon>Synergistales</taxon>
        <taxon>Aminobacteriaceae</taxon>
        <taxon>Aminivibrio</taxon>
    </lineage>
</organism>
<evidence type="ECO:0000256" key="2">
    <source>
        <dbReference type="ARBA" id="ARBA00023125"/>
    </source>
</evidence>
<keyword evidence="3" id="KW-0804">Transcription</keyword>
<proteinExistence type="predicted"/>
<reference evidence="5 6" key="1">
    <citation type="submission" date="2019-03" db="EMBL/GenBank/DDBJ databases">
        <title>Genomic Encyclopedia of Type Strains, Phase IV (KMG-IV): sequencing the most valuable type-strain genomes for metagenomic binning, comparative biology and taxonomic classification.</title>
        <authorList>
            <person name="Goeker M."/>
        </authorList>
    </citation>
    <scope>NUCLEOTIDE SEQUENCE [LARGE SCALE GENOMIC DNA]</scope>
    <source>
        <strain evidence="5 6">DSM 25964</strain>
    </source>
</reference>
<dbReference type="PANTHER" id="PTHR33204">
    <property type="entry name" value="TRANSCRIPTIONAL REGULATOR, MARR FAMILY"/>
    <property type="match status" value="1"/>
</dbReference>
<keyword evidence="6" id="KW-1185">Reference proteome</keyword>
<keyword evidence="2" id="KW-0238">DNA-binding</keyword>
<comment type="caution">
    <text evidence="5">The sequence shown here is derived from an EMBL/GenBank/DDBJ whole genome shotgun (WGS) entry which is preliminary data.</text>
</comment>
<keyword evidence="1" id="KW-0805">Transcription regulation</keyword>
<feature type="domain" description="HTH hxlR-type" evidence="4">
    <location>
        <begin position="5"/>
        <end position="103"/>
    </location>
</feature>
<evidence type="ECO:0000313" key="6">
    <source>
        <dbReference type="Proteomes" id="UP000295066"/>
    </source>
</evidence>
<evidence type="ECO:0000256" key="1">
    <source>
        <dbReference type="ARBA" id="ARBA00023015"/>
    </source>
</evidence>
<dbReference type="InterPro" id="IPR036388">
    <property type="entry name" value="WH-like_DNA-bd_sf"/>
</dbReference>
<dbReference type="EMBL" id="SORI01000003">
    <property type="protein sequence ID" value="TDY62892.1"/>
    <property type="molecule type" value="Genomic_DNA"/>
</dbReference>
<dbReference type="SUPFAM" id="SSF46785">
    <property type="entry name" value="Winged helix' DNA-binding domain"/>
    <property type="match status" value="1"/>
</dbReference>
<evidence type="ECO:0000259" key="4">
    <source>
        <dbReference type="PROSITE" id="PS51118"/>
    </source>
</evidence>
<dbReference type="InterPro" id="IPR002577">
    <property type="entry name" value="HTH_HxlR"/>
</dbReference>
<dbReference type="OrthoDB" id="9791143at2"/>
<dbReference type="Proteomes" id="UP000295066">
    <property type="component" value="Unassembled WGS sequence"/>
</dbReference>
<dbReference type="GO" id="GO:0003677">
    <property type="term" value="F:DNA binding"/>
    <property type="evidence" value="ECO:0007669"/>
    <property type="project" value="UniProtKB-KW"/>
</dbReference>